<accession>A0A6N9HJF2</accession>
<comment type="cofactor">
    <cofactor evidence="2">
        <name>Mn(2+)</name>
        <dbReference type="ChEBI" id="CHEBI:29035"/>
    </cofactor>
</comment>
<dbReference type="SUPFAM" id="SSF109604">
    <property type="entry name" value="HD-domain/PDEase-like"/>
    <property type="match status" value="1"/>
</dbReference>
<dbReference type="EC" id="3.1.3.89" evidence="5"/>
<dbReference type="GO" id="GO:0005737">
    <property type="term" value="C:cytoplasm"/>
    <property type="evidence" value="ECO:0007669"/>
    <property type="project" value="TreeGrafter"/>
</dbReference>
<evidence type="ECO:0000256" key="4">
    <source>
        <dbReference type="ARBA" id="ARBA00011738"/>
    </source>
</evidence>
<evidence type="ECO:0000256" key="2">
    <source>
        <dbReference type="ARBA" id="ARBA00001936"/>
    </source>
</evidence>
<keyword evidence="6" id="KW-0479">Metal-binding</keyword>
<evidence type="ECO:0000256" key="6">
    <source>
        <dbReference type="ARBA" id="ARBA00022723"/>
    </source>
</evidence>
<dbReference type="GO" id="GO:0002953">
    <property type="term" value="F:5'-deoxynucleotidase activity"/>
    <property type="evidence" value="ECO:0007669"/>
    <property type="project" value="UniProtKB-EC"/>
</dbReference>
<evidence type="ECO:0000259" key="8">
    <source>
        <dbReference type="SMART" id="SM00471"/>
    </source>
</evidence>
<evidence type="ECO:0000256" key="3">
    <source>
        <dbReference type="ARBA" id="ARBA00001941"/>
    </source>
</evidence>
<evidence type="ECO:0000256" key="5">
    <source>
        <dbReference type="ARBA" id="ARBA00012964"/>
    </source>
</evidence>
<sequence length="214" mass="23422">MLAPDPARLAGRLAFLREAERLKSVLRSGYTSIGRAESTAEHSWRLTLMALVFADQLPGLDVARMLKLCVVHDLGEAIHGDIPAPHQHAHPGKSAQERADLHTLTRDLDPPLRAEIIALWDEYEAAATPEAKAVKAFDKLETILQHNQGDNPPDFDYAFNLDYGRQHTAGEPLFAELRAMLDADTVARAAAAELAREELGGRNAEGLAEHGRKG</sequence>
<keyword evidence="7" id="KW-0378">Hydrolase</keyword>
<dbReference type="EMBL" id="WWCJ01000009">
    <property type="protein sequence ID" value="MYN03152.1"/>
    <property type="molecule type" value="Genomic_DNA"/>
</dbReference>
<dbReference type="PANTHER" id="PTHR11845">
    <property type="entry name" value="5'-DEOXYNUCLEOTIDASE HDDC2"/>
    <property type="match status" value="1"/>
</dbReference>
<dbReference type="Pfam" id="PF13023">
    <property type="entry name" value="HD_3"/>
    <property type="match status" value="1"/>
</dbReference>
<evidence type="ECO:0000313" key="9">
    <source>
        <dbReference type="EMBL" id="MYN03152.1"/>
    </source>
</evidence>
<comment type="cofactor">
    <cofactor evidence="3">
        <name>Co(2+)</name>
        <dbReference type="ChEBI" id="CHEBI:48828"/>
    </cofactor>
</comment>
<dbReference type="Proteomes" id="UP000448575">
    <property type="component" value="Unassembled WGS sequence"/>
</dbReference>
<comment type="caution">
    <text evidence="9">The sequence shown here is derived from an EMBL/GenBank/DDBJ whole genome shotgun (WGS) entry which is preliminary data.</text>
</comment>
<dbReference type="AlphaFoldDB" id="A0A6N9HJF2"/>
<gene>
    <name evidence="9" type="ORF">GTP41_13710</name>
</gene>
<dbReference type="RefSeq" id="WP_161026135.1">
    <property type="nucleotide sequence ID" value="NZ_WWCJ01000009.1"/>
</dbReference>
<comment type="catalytic activity">
    <reaction evidence="1">
        <text>a 2'-deoxyribonucleoside 5'-phosphate + H2O = a 2'-deoxyribonucleoside + phosphate</text>
        <dbReference type="Rhea" id="RHEA:36167"/>
        <dbReference type="ChEBI" id="CHEBI:15377"/>
        <dbReference type="ChEBI" id="CHEBI:18274"/>
        <dbReference type="ChEBI" id="CHEBI:43474"/>
        <dbReference type="ChEBI" id="CHEBI:65317"/>
        <dbReference type="EC" id="3.1.3.89"/>
    </reaction>
</comment>
<dbReference type="SMART" id="SM00471">
    <property type="entry name" value="HDc"/>
    <property type="match status" value="1"/>
</dbReference>
<reference evidence="9 10" key="1">
    <citation type="submission" date="2019-12" db="EMBL/GenBank/DDBJ databases">
        <title>Novel species isolated from a subtropical stream in China.</title>
        <authorList>
            <person name="Lu H."/>
        </authorList>
    </citation>
    <scope>NUCLEOTIDE SEQUENCE [LARGE SCALE GENOMIC DNA]</scope>
    <source>
        <strain evidence="9 10">DS3</strain>
    </source>
</reference>
<name>A0A6N9HJF2_9BURK</name>
<protein>
    <recommendedName>
        <fullName evidence="5">5'-deoxynucleotidase</fullName>
        <ecNumber evidence="5">3.1.3.89</ecNumber>
    </recommendedName>
</protein>
<keyword evidence="10" id="KW-1185">Reference proteome</keyword>
<feature type="domain" description="HD/PDEase" evidence="8">
    <location>
        <begin position="35"/>
        <end position="152"/>
    </location>
</feature>
<dbReference type="GO" id="GO:0046872">
    <property type="term" value="F:metal ion binding"/>
    <property type="evidence" value="ECO:0007669"/>
    <property type="project" value="UniProtKB-KW"/>
</dbReference>
<dbReference type="InterPro" id="IPR003607">
    <property type="entry name" value="HD/PDEase_dom"/>
</dbReference>
<proteinExistence type="predicted"/>
<evidence type="ECO:0000256" key="1">
    <source>
        <dbReference type="ARBA" id="ARBA00001638"/>
    </source>
</evidence>
<evidence type="ECO:0000256" key="7">
    <source>
        <dbReference type="ARBA" id="ARBA00022801"/>
    </source>
</evidence>
<organism evidence="9 10">
    <name type="scientific">Pseudoduganella guangdongensis</name>
    <dbReference type="NCBI Taxonomy" id="2692179"/>
    <lineage>
        <taxon>Bacteria</taxon>
        <taxon>Pseudomonadati</taxon>
        <taxon>Pseudomonadota</taxon>
        <taxon>Betaproteobacteria</taxon>
        <taxon>Burkholderiales</taxon>
        <taxon>Oxalobacteraceae</taxon>
        <taxon>Telluria group</taxon>
        <taxon>Pseudoduganella</taxon>
    </lineage>
</organism>
<comment type="subunit">
    <text evidence="4">Homodimer.</text>
</comment>
<dbReference type="InterPro" id="IPR006674">
    <property type="entry name" value="HD_domain"/>
</dbReference>
<evidence type="ECO:0000313" key="10">
    <source>
        <dbReference type="Proteomes" id="UP000448575"/>
    </source>
</evidence>
<dbReference type="InterPro" id="IPR039356">
    <property type="entry name" value="YfbR/HDDC2"/>
</dbReference>
<dbReference type="Gene3D" id="1.10.3210.10">
    <property type="entry name" value="Hypothetical protein af1432"/>
    <property type="match status" value="1"/>
</dbReference>
<dbReference type="PANTHER" id="PTHR11845:SF13">
    <property type="entry name" value="5'-DEOXYNUCLEOTIDASE HDDC2"/>
    <property type="match status" value="1"/>
</dbReference>